<evidence type="ECO:0000313" key="3">
    <source>
        <dbReference type="EMBL" id="SEA51919.1"/>
    </source>
</evidence>
<dbReference type="PANTHER" id="PTHR28008:SF1">
    <property type="entry name" value="DOMAIN PROTEIN, PUTATIVE (AFU_ORTHOLOGUE AFUA_3G10980)-RELATED"/>
    <property type="match status" value="1"/>
</dbReference>
<dbReference type="AlphaFoldDB" id="A0A1H4BUZ7"/>
<feature type="domain" description="VanZ-like" evidence="2">
    <location>
        <begin position="38"/>
        <end position="115"/>
    </location>
</feature>
<dbReference type="Pfam" id="PF04892">
    <property type="entry name" value="VanZ"/>
    <property type="match status" value="1"/>
</dbReference>
<dbReference type="OrthoDB" id="5472246at2"/>
<name>A0A1H4BUZ7_BIZPA</name>
<reference evidence="3 4" key="1">
    <citation type="submission" date="2016-10" db="EMBL/GenBank/DDBJ databases">
        <authorList>
            <person name="de Groot N.N."/>
        </authorList>
    </citation>
    <scope>NUCLEOTIDE SEQUENCE [LARGE SCALE GENOMIC DNA]</scope>
    <source>
        <strain evidence="3 4">DSM 23842</strain>
    </source>
</reference>
<dbReference type="RefSeq" id="WP_092135533.1">
    <property type="nucleotide sequence ID" value="NZ_FNQK01000016.1"/>
</dbReference>
<evidence type="ECO:0000259" key="2">
    <source>
        <dbReference type="Pfam" id="PF04892"/>
    </source>
</evidence>
<proteinExistence type="predicted"/>
<keyword evidence="1" id="KW-1133">Transmembrane helix</keyword>
<feature type="transmembrane region" description="Helical" evidence="1">
    <location>
        <begin position="39"/>
        <end position="57"/>
    </location>
</feature>
<feature type="transmembrane region" description="Helical" evidence="1">
    <location>
        <begin position="69"/>
        <end position="88"/>
    </location>
</feature>
<accession>A0A1H4BUZ7</accession>
<keyword evidence="4" id="KW-1185">Reference proteome</keyword>
<dbReference type="NCBIfam" id="NF037970">
    <property type="entry name" value="vanZ_1"/>
    <property type="match status" value="1"/>
</dbReference>
<keyword evidence="1" id="KW-0472">Membrane</keyword>
<organism evidence="3 4">
    <name type="scientific">Bizionia paragorgiae</name>
    <dbReference type="NCBI Taxonomy" id="283786"/>
    <lineage>
        <taxon>Bacteria</taxon>
        <taxon>Pseudomonadati</taxon>
        <taxon>Bacteroidota</taxon>
        <taxon>Flavobacteriia</taxon>
        <taxon>Flavobacteriales</taxon>
        <taxon>Flavobacteriaceae</taxon>
        <taxon>Bizionia</taxon>
    </lineage>
</organism>
<gene>
    <name evidence="3" type="ORF">SAMN04487990_11636</name>
</gene>
<protein>
    <submittedName>
        <fullName evidence="3">VanZ like family protein</fullName>
    </submittedName>
</protein>
<dbReference type="EMBL" id="FNQK01000016">
    <property type="protein sequence ID" value="SEA51919.1"/>
    <property type="molecule type" value="Genomic_DNA"/>
</dbReference>
<dbReference type="PANTHER" id="PTHR28008">
    <property type="entry name" value="DOMAIN PROTEIN, PUTATIVE (AFU_ORTHOLOGUE AFUA_3G10980)-RELATED"/>
    <property type="match status" value="1"/>
</dbReference>
<dbReference type="InterPro" id="IPR006976">
    <property type="entry name" value="VanZ-like"/>
</dbReference>
<dbReference type="Proteomes" id="UP000198846">
    <property type="component" value="Unassembled WGS sequence"/>
</dbReference>
<evidence type="ECO:0000313" key="4">
    <source>
        <dbReference type="Proteomes" id="UP000198846"/>
    </source>
</evidence>
<evidence type="ECO:0000256" key="1">
    <source>
        <dbReference type="SAM" id="Phobius"/>
    </source>
</evidence>
<keyword evidence="1" id="KW-0812">Transmembrane</keyword>
<dbReference type="STRING" id="283786.SAMN04487990_11636"/>
<feature type="transmembrane region" description="Helical" evidence="1">
    <location>
        <begin position="100"/>
        <end position="119"/>
    </location>
</feature>
<sequence>MLKKSLFLLSIAYTLVLLLASLLNVNSITQGLPSNSDKILHIVAHVMLTGLWFLTFLKTFTINSLKSMAYASVIAVGLGVLIEVLQGAFTQNRTTDINDVFANVLGTVIVVLVILGLRFRELKNK</sequence>